<feature type="domain" description="DUF3496" evidence="5">
    <location>
        <begin position="1325"/>
        <end position="1408"/>
    </location>
</feature>
<feature type="repeat" description="ANK" evidence="2">
    <location>
        <begin position="135"/>
        <end position="167"/>
    </location>
</feature>
<dbReference type="PANTHER" id="PTHR24147:SF64">
    <property type="entry name" value="ANKYRIN REPEAT DOMAIN-CONTAINING PROTEIN 19-RELATED"/>
    <property type="match status" value="1"/>
</dbReference>
<feature type="repeat" description="ANK" evidence="2">
    <location>
        <begin position="168"/>
        <end position="200"/>
    </location>
</feature>
<evidence type="ECO:0000259" key="5">
    <source>
        <dbReference type="Pfam" id="PF12001"/>
    </source>
</evidence>
<keyword evidence="2" id="KW-0040">ANK repeat</keyword>
<feature type="compositionally biased region" description="Basic and acidic residues" evidence="4">
    <location>
        <begin position="1168"/>
        <end position="1178"/>
    </location>
</feature>
<evidence type="ECO:0000313" key="7">
    <source>
        <dbReference type="Proteomes" id="UP001652581"/>
    </source>
</evidence>
<organism evidence="7 8">
    <name type="scientific">Vicugna pacos</name>
    <name type="common">Alpaca</name>
    <name type="synonym">Lama pacos</name>
    <dbReference type="NCBI Taxonomy" id="30538"/>
    <lineage>
        <taxon>Eukaryota</taxon>
        <taxon>Metazoa</taxon>
        <taxon>Chordata</taxon>
        <taxon>Craniata</taxon>
        <taxon>Vertebrata</taxon>
        <taxon>Euteleostomi</taxon>
        <taxon>Mammalia</taxon>
        <taxon>Eutheria</taxon>
        <taxon>Laurasiatheria</taxon>
        <taxon>Artiodactyla</taxon>
        <taxon>Tylopoda</taxon>
        <taxon>Camelidae</taxon>
        <taxon>Vicugna</taxon>
    </lineage>
</organism>
<dbReference type="InterPro" id="IPR021885">
    <property type="entry name" value="DUF3496"/>
</dbReference>
<dbReference type="InterPro" id="IPR050657">
    <property type="entry name" value="Ankyrin_repeat_domain"/>
</dbReference>
<feature type="region of interest" description="Disordered" evidence="4">
    <location>
        <begin position="708"/>
        <end position="790"/>
    </location>
</feature>
<feature type="coiled-coil region" evidence="3">
    <location>
        <begin position="1129"/>
        <end position="1156"/>
    </location>
</feature>
<feature type="region of interest" description="Disordered" evidence="4">
    <location>
        <begin position="262"/>
        <end position="328"/>
    </location>
</feature>
<feature type="coiled-coil region" evidence="3">
    <location>
        <begin position="1209"/>
        <end position="1243"/>
    </location>
</feature>
<accession>A0ABM5BPD7</accession>
<dbReference type="GeneID" id="102541874"/>
<keyword evidence="1 3" id="KW-0175">Coiled coil</keyword>
<feature type="coiled-coil region" evidence="3">
    <location>
        <begin position="803"/>
        <end position="914"/>
    </location>
</feature>
<feature type="repeat" description="ANK" evidence="2">
    <location>
        <begin position="102"/>
        <end position="134"/>
    </location>
</feature>
<evidence type="ECO:0000256" key="2">
    <source>
        <dbReference type="PROSITE-ProRule" id="PRU00023"/>
    </source>
</evidence>
<reference evidence="8" key="1">
    <citation type="submission" date="2025-08" db="UniProtKB">
        <authorList>
            <consortium name="RefSeq"/>
        </authorList>
    </citation>
    <scope>IDENTIFICATION</scope>
</reference>
<dbReference type="Proteomes" id="UP001652581">
    <property type="component" value="Chromosome 18"/>
</dbReference>
<proteinExistence type="predicted"/>
<evidence type="ECO:0000256" key="1">
    <source>
        <dbReference type="ARBA" id="ARBA00023054"/>
    </source>
</evidence>
<protein>
    <submittedName>
        <fullName evidence="8">LOW QUALITY PROTEIN: ankyrin repeat domain-containing protein 26-like</fullName>
    </submittedName>
</protein>
<dbReference type="Pfam" id="PF12796">
    <property type="entry name" value="Ank_2"/>
    <property type="match status" value="1"/>
</dbReference>
<dbReference type="PANTHER" id="PTHR24147">
    <property type="entry name" value="ANKYRIN REPEAT DOMAIN 36-RELATED"/>
    <property type="match status" value="1"/>
</dbReference>
<dbReference type="Gene3D" id="1.25.40.20">
    <property type="entry name" value="Ankyrin repeat-containing domain"/>
    <property type="match status" value="2"/>
</dbReference>
<evidence type="ECO:0000259" key="6">
    <source>
        <dbReference type="Pfam" id="PF14915"/>
    </source>
</evidence>
<name>A0ABM5BPD7_VICPA</name>
<evidence type="ECO:0000313" key="8">
    <source>
        <dbReference type="RefSeq" id="XP_072798260.1"/>
    </source>
</evidence>
<feature type="compositionally biased region" description="Basic and acidic residues" evidence="4">
    <location>
        <begin position="1329"/>
        <end position="1343"/>
    </location>
</feature>
<dbReference type="RefSeq" id="XP_072798260.1">
    <property type="nucleotide sequence ID" value="XM_072942159.1"/>
</dbReference>
<feature type="region of interest" description="Disordered" evidence="4">
    <location>
        <begin position="1383"/>
        <end position="1462"/>
    </location>
</feature>
<feature type="repeat" description="ANK" evidence="2">
    <location>
        <begin position="201"/>
        <end position="233"/>
    </location>
</feature>
<feature type="compositionally biased region" description="Basic and acidic residues" evidence="4">
    <location>
        <begin position="708"/>
        <end position="721"/>
    </location>
</feature>
<dbReference type="InterPro" id="IPR036770">
    <property type="entry name" value="Ankyrin_rpt-contain_sf"/>
</dbReference>
<feature type="compositionally biased region" description="Basic and acidic residues" evidence="4">
    <location>
        <begin position="780"/>
        <end position="790"/>
    </location>
</feature>
<feature type="region of interest" description="Disordered" evidence="4">
    <location>
        <begin position="1321"/>
        <end position="1343"/>
    </location>
</feature>
<dbReference type="InterPro" id="IPR039497">
    <property type="entry name" value="CC144C-like_CC_dom"/>
</dbReference>
<feature type="domain" description="CCDC144C-like coiled-coil" evidence="6">
    <location>
        <begin position="963"/>
        <end position="1177"/>
    </location>
</feature>
<dbReference type="InterPro" id="IPR002110">
    <property type="entry name" value="Ankyrin_rpt"/>
</dbReference>
<gene>
    <name evidence="8" type="primary">LOC102541874</name>
</gene>
<dbReference type="PROSITE" id="PS50297">
    <property type="entry name" value="ANK_REP_REGION"/>
    <property type="match status" value="5"/>
</dbReference>
<evidence type="ECO:0000256" key="3">
    <source>
        <dbReference type="SAM" id="Coils"/>
    </source>
</evidence>
<keyword evidence="7" id="KW-1185">Reference proteome</keyword>
<dbReference type="PROSITE" id="PS50088">
    <property type="entry name" value="ANK_REPEAT"/>
    <property type="match status" value="5"/>
</dbReference>
<dbReference type="Pfam" id="PF00023">
    <property type="entry name" value="Ank"/>
    <property type="match status" value="1"/>
</dbReference>
<feature type="compositionally biased region" description="Basic and acidic residues" evidence="4">
    <location>
        <begin position="1439"/>
        <end position="1462"/>
    </location>
</feature>
<feature type="repeat" description="ANK" evidence="2">
    <location>
        <begin position="69"/>
        <end position="101"/>
    </location>
</feature>
<dbReference type="Pfam" id="PF13637">
    <property type="entry name" value="Ank_4"/>
    <property type="match status" value="1"/>
</dbReference>
<evidence type="ECO:0000256" key="4">
    <source>
        <dbReference type="SAM" id="MobiDB-lite"/>
    </source>
</evidence>
<dbReference type="SMART" id="SM00248">
    <property type="entry name" value="ANK"/>
    <property type="match status" value="7"/>
</dbReference>
<feature type="compositionally biased region" description="Polar residues" evidence="4">
    <location>
        <begin position="755"/>
        <end position="773"/>
    </location>
</feature>
<dbReference type="Pfam" id="PF12001">
    <property type="entry name" value="DUF3496"/>
    <property type="match status" value="1"/>
</dbReference>
<dbReference type="SUPFAM" id="SSF48403">
    <property type="entry name" value="Ankyrin repeat"/>
    <property type="match status" value="1"/>
</dbReference>
<feature type="compositionally biased region" description="Basic and acidic residues" evidence="4">
    <location>
        <begin position="300"/>
        <end position="328"/>
    </location>
</feature>
<sequence length="1462" mass="164732">MKKRLAKFVSWVGFSALQGEHRDHEHPVPRYPIRKHELKFHKAAYVGDLDTVEVLLLRKKNVVHSRDEKDRTALHLACTSGQSPVVTLLIGWRCDLNARDKEGKTALIKAVQCQKEVCVSILLEQGADPNLADDFENTALHYAVLAGNTSVAAELLRYNADIEAINKYNLTPFLHAVRKNKEEMVKFLIENGANVHAVDKLQRSALMLAVRHDSPDIVKLLLQKGVNADLLDVHGQSAEQYASSNGFKHLYQLIVDYRARRIPNTPPQNSDLGQSSAKESLPSSHTGAENIQEKLQLSSKDNEEEKDTGAENIQEKLRLSSKDNEEEKVVELGTSNGSCMDPLKNVEQKKISVIKVAPRFEGISVSSISPKHDIADSRPPSDGNLDLAPKKIRHPRFAKLIRAWEEPVINTEAKDGVLKPGTSTFFEDNNTNSENEDAVRNFSQPSTEVSGFSHPAFPAPESLSSSAVLGVSEEEATKPKTGGKENGTRTVNSVVKEQADHNTLISTDGAHKSARGATSALGLEEKEDVKLPWNSESISESELPNRVVHLSGAAGLGEKKTLNGQVENFNIENSVYILSCMSGSRNFEARGSKKCSTGKCPHLKPAVGVKDSVPKKTGAMKNLQRFKSGSSDWVSTSLSLNNEAGQRAKHLKVGKCPLASQSVTTNQSAPTELRQTALVDKDRMNIGAVSLSENAALRGLCESQLPENRSRKEADLDLERTSEEEEERLDGSENNHSQVKEQMNSVDGLDDLTLSPGTASEDSESLLHNSKNTLRPIKRLGPESKDSDRLLKIQDPVDSVRSIELEESDCAVLRGKLKEMENKVNWLHTELLKTREAKSQLKLQNVEWERELCRMRFTLEQEKKKKKDAYTLYEKSKDDLKRKEKQYNEQVDLKQQLESTARALECKLKSVRNKPNQVLEERNDAQRQLSPEQNARVIQDEILAHRLSQQKEAEKANKKMNAEDTMDFELPDPKDSSEVLPQQLLEAERQFRGPEIELHPRRDALRPTTLVLQCVHRDRGQAQRSNKDTDLSQSKQGDVIKYIAKQALLKETICQLQSENTLLRQQLEVARNEARSENTILNTPEPFLDHMGEVEAMSRRVLMLEEGNKELIKECRCLKDRLCQYEMDRAEMEARMRQLQQELADTRKKVSTLEASLEVTAHHQTNSENKRQDGERKPHQTANPNADLPAKEESTSSVLLHLSAETQLLLKEILSVKQMQKKCEALEEEKKKLEEEAVSLRHHLEVNTVGHSQVEQDKRETEEQARRDVVKTVKKLRRAMQYRRETEEQGRQAVLEKLKEISQFLQAQAALQENVLRECRPASVSQTEQRVKDLEPELKNDSNENRLEKYKQLYLEELENRKSLASQLTSAYERLAEVRTKLQLERQRKSSSSGLVPTRPVGEPPSAAGTSAEAKSSPTRRRRFRTSSEPSTNLSDPLFRMRKELENNVARELKEATAEPES</sequence>
<feature type="region of interest" description="Disordered" evidence="4">
    <location>
        <begin position="1159"/>
        <end position="1194"/>
    </location>
</feature>
<dbReference type="Pfam" id="PF14915">
    <property type="entry name" value="CCDC144C"/>
    <property type="match status" value="1"/>
</dbReference>
<feature type="compositionally biased region" description="Polar residues" evidence="4">
    <location>
        <begin position="734"/>
        <end position="745"/>
    </location>
</feature>
<feature type="compositionally biased region" description="Polar residues" evidence="4">
    <location>
        <begin position="267"/>
        <end position="299"/>
    </location>
</feature>